<gene>
    <name evidence="3" type="primary">LOC113706364</name>
</gene>
<dbReference type="InterPro" id="IPR004873">
    <property type="entry name" value="BURP_dom"/>
</dbReference>
<keyword evidence="2" id="KW-1185">Reference proteome</keyword>
<dbReference type="PANTHER" id="PTHR31236:SF2">
    <property type="entry name" value="BURP DOMAIN PROTEIN RD22"/>
    <property type="match status" value="1"/>
</dbReference>
<dbReference type="PANTHER" id="PTHR31236">
    <property type="entry name" value="BURP DOMAIN PROTEIN USPL1-LIKE"/>
    <property type="match status" value="1"/>
</dbReference>
<dbReference type="SMART" id="SM01045">
    <property type="entry name" value="BURP"/>
    <property type="match status" value="1"/>
</dbReference>
<accession>A0ABM4VHJ0</accession>
<reference evidence="3" key="1">
    <citation type="submission" date="2025-08" db="UniProtKB">
        <authorList>
            <consortium name="RefSeq"/>
        </authorList>
    </citation>
    <scope>IDENTIFICATION</scope>
    <source>
        <tissue evidence="3">Leaves</tissue>
    </source>
</reference>
<evidence type="ECO:0000313" key="3">
    <source>
        <dbReference type="RefSeq" id="XP_071918998.1"/>
    </source>
</evidence>
<dbReference type="RefSeq" id="XP_071918998.1">
    <property type="nucleotide sequence ID" value="XM_072062897.1"/>
</dbReference>
<name>A0ABM4VHJ0_COFAR</name>
<proteinExistence type="predicted"/>
<feature type="domain" description="BURP" evidence="1">
    <location>
        <begin position="20"/>
        <end position="225"/>
    </location>
</feature>
<dbReference type="Pfam" id="PF03181">
    <property type="entry name" value="BURP"/>
    <property type="match status" value="1"/>
</dbReference>
<dbReference type="GeneID" id="113706364"/>
<evidence type="ECO:0000259" key="1">
    <source>
        <dbReference type="PROSITE" id="PS51277"/>
    </source>
</evidence>
<evidence type="ECO:0000313" key="2">
    <source>
        <dbReference type="Proteomes" id="UP001652660"/>
    </source>
</evidence>
<dbReference type="Proteomes" id="UP001652660">
    <property type="component" value="Chromosome 8c"/>
</dbReference>
<dbReference type="InterPro" id="IPR044816">
    <property type="entry name" value="BURP"/>
</dbReference>
<organism evidence="2 3">
    <name type="scientific">Coffea arabica</name>
    <name type="common">Arabian coffee</name>
    <dbReference type="NCBI Taxonomy" id="13443"/>
    <lineage>
        <taxon>Eukaryota</taxon>
        <taxon>Viridiplantae</taxon>
        <taxon>Streptophyta</taxon>
        <taxon>Embryophyta</taxon>
        <taxon>Tracheophyta</taxon>
        <taxon>Spermatophyta</taxon>
        <taxon>Magnoliopsida</taxon>
        <taxon>eudicotyledons</taxon>
        <taxon>Gunneridae</taxon>
        <taxon>Pentapetalae</taxon>
        <taxon>asterids</taxon>
        <taxon>lamiids</taxon>
        <taxon>Gentianales</taxon>
        <taxon>Rubiaceae</taxon>
        <taxon>Ixoroideae</taxon>
        <taxon>Gardenieae complex</taxon>
        <taxon>Bertiereae - Coffeeae clade</taxon>
        <taxon>Coffeeae</taxon>
        <taxon>Coffea</taxon>
    </lineage>
</organism>
<sequence>MSYLVAHPIITGKSPGSGSFSLRPEAVPIEKYSINTQFPSRLVADSIPFSSKSVPEILNKYSMNPRSVEADIIEETIAECEAPAMKGEDKKCATSLESMVDFTTSKLGKDVLAVSSEAHKTDATFQNYGVVDVSKLNNNDKTIVSCHKQNYVYAVFYCRTTQNTDACMVNLVGADGAKVKAVVVCHKDTSEWNPKHLAFQLLKVKPGTVPICHFLPEDHIVWVPKN</sequence>
<dbReference type="PROSITE" id="PS51277">
    <property type="entry name" value="BURP"/>
    <property type="match status" value="1"/>
</dbReference>
<protein>
    <submittedName>
        <fullName evidence="3">BURP domain-containing protein 3-like</fullName>
    </submittedName>
</protein>